<keyword evidence="1" id="KW-0812">Transmembrane</keyword>
<organism evidence="2 3">
    <name type="scientific">Dialister pneumosintes</name>
    <dbReference type="NCBI Taxonomy" id="39950"/>
    <lineage>
        <taxon>Bacteria</taxon>
        <taxon>Bacillati</taxon>
        <taxon>Bacillota</taxon>
        <taxon>Negativicutes</taxon>
        <taxon>Veillonellales</taxon>
        <taxon>Veillonellaceae</taxon>
        <taxon>Dialister</taxon>
    </lineage>
</organism>
<gene>
    <name evidence="2" type="ORF">BCB69_05190</name>
</gene>
<dbReference type="KEGG" id="dpn:BCB69_05190"/>
<reference evidence="3" key="1">
    <citation type="submission" date="2016-08" db="EMBL/GenBank/DDBJ databases">
        <authorList>
            <person name="Holder M.E."/>
            <person name="Ajami N.J."/>
            <person name="Petrosino J.F."/>
        </authorList>
    </citation>
    <scope>NUCLEOTIDE SEQUENCE [LARGE SCALE GENOMIC DNA]</scope>
    <source>
        <strain evidence="3">F0677</strain>
    </source>
</reference>
<keyword evidence="1" id="KW-1133">Transmembrane helix</keyword>
<feature type="transmembrane region" description="Helical" evidence="1">
    <location>
        <begin position="30"/>
        <end position="50"/>
    </location>
</feature>
<dbReference type="EMBL" id="CP017037">
    <property type="protein sequence ID" value="AOH39391.1"/>
    <property type="molecule type" value="Genomic_DNA"/>
</dbReference>
<evidence type="ECO:0000313" key="2">
    <source>
        <dbReference type="EMBL" id="AOH39391.1"/>
    </source>
</evidence>
<dbReference type="AlphaFoldDB" id="A0A1B3WEL1"/>
<evidence type="ECO:0000256" key="1">
    <source>
        <dbReference type="SAM" id="Phobius"/>
    </source>
</evidence>
<dbReference type="Proteomes" id="UP000094757">
    <property type="component" value="Chromosome"/>
</dbReference>
<evidence type="ECO:0000313" key="3">
    <source>
        <dbReference type="Proteomes" id="UP000094757"/>
    </source>
</evidence>
<accession>A0A1B3WEL1</accession>
<dbReference type="STRING" id="39950.BCB69_05190"/>
<sequence length="73" mass="8394">MQDRWGVTALRLIKEESPILPVGHQPYLQSYFMTMVFIAMKIVPAGIVILEYDVSWKQGKVIGYMTQNFLACQ</sequence>
<protein>
    <submittedName>
        <fullName evidence="2">Uncharacterized protein</fullName>
    </submittedName>
</protein>
<proteinExistence type="predicted"/>
<name>A0A1B3WEL1_9FIRM</name>
<keyword evidence="1" id="KW-0472">Membrane</keyword>